<dbReference type="STRING" id="93759.A0A1R3JNW3"/>
<evidence type="ECO:0000256" key="6">
    <source>
        <dbReference type="ARBA" id="ARBA00023125"/>
    </source>
</evidence>
<reference evidence="13" key="1">
    <citation type="submission" date="2013-09" db="EMBL/GenBank/DDBJ databases">
        <title>Corchorus olitorius genome sequencing.</title>
        <authorList>
            <person name="Alam M."/>
            <person name="Haque M.S."/>
            <person name="Islam M.S."/>
            <person name="Emdad E.M."/>
            <person name="Islam M.M."/>
            <person name="Ahmed B."/>
            <person name="Halim A."/>
            <person name="Hossen Q.M.M."/>
            <person name="Hossain M.Z."/>
            <person name="Ahmed R."/>
            <person name="Khan M.M."/>
            <person name="Islam R."/>
            <person name="Rashid M.M."/>
            <person name="Khan S.A."/>
            <person name="Rahman M.S."/>
            <person name="Alam M."/>
            <person name="Yahiya A.S."/>
            <person name="Khan M.S."/>
            <person name="Azam M.S."/>
            <person name="Haque T."/>
            <person name="Lashkar M.Z.H."/>
            <person name="Akhand A.I."/>
            <person name="Morshed G."/>
            <person name="Roy S."/>
            <person name="Uddin K.S."/>
            <person name="Rabeya T."/>
            <person name="Hossain A.S."/>
            <person name="Chowdhury A."/>
            <person name="Snigdha A.R."/>
            <person name="Mortoza M.S."/>
            <person name="Matin S.A."/>
            <person name="Hoque S.M.E."/>
            <person name="Islam M.K."/>
            <person name="Roy D.K."/>
            <person name="Haider R."/>
            <person name="Moosa M.M."/>
            <person name="Elias S.M."/>
            <person name="Hasan A.M."/>
            <person name="Jahan S."/>
            <person name="Shafiuddin M."/>
            <person name="Mahmood N."/>
            <person name="Shommy N.S."/>
        </authorList>
    </citation>
    <scope>NUCLEOTIDE SEQUENCE [LARGE SCALE GENOMIC DNA]</scope>
    <source>
        <strain evidence="13">cv. O-4</strain>
    </source>
</reference>
<evidence type="ECO:0000256" key="4">
    <source>
        <dbReference type="ARBA" id="ARBA00022763"/>
    </source>
</evidence>
<dbReference type="Pfam" id="PF08423">
    <property type="entry name" value="Rad51"/>
    <property type="match status" value="1"/>
</dbReference>
<dbReference type="GO" id="GO:0000724">
    <property type="term" value="P:double-strand break repair via homologous recombination"/>
    <property type="evidence" value="ECO:0007669"/>
    <property type="project" value="TreeGrafter"/>
</dbReference>
<evidence type="ECO:0000259" key="11">
    <source>
        <dbReference type="PROSITE" id="PS50162"/>
    </source>
</evidence>
<evidence type="ECO:0000256" key="8">
    <source>
        <dbReference type="ARBA" id="ARBA00023204"/>
    </source>
</evidence>
<feature type="domain" description="RecA family profile 1" evidence="11">
    <location>
        <begin position="85"/>
        <end position="271"/>
    </location>
</feature>
<proteinExistence type="inferred from homology"/>
<dbReference type="GO" id="GO:0140664">
    <property type="term" value="F:ATP-dependent DNA damage sensor activity"/>
    <property type="evidence" value="ECO:0007669"/>
    <property type="project" value="InterPro"/>
</dbReference>
<keyword evidence="3" id="KW-0547">Nucleotide-binding</keyword>
<keyword evidence="6" id="KW-0238">DNA-binding</keyword>
<dbReference type="GO" id="GO:0042148">
    <property type="term" value="P:DNA strand invasion"/>
    <property type="evidence" value="ECO:0007669"/>
    <property type="project" value="TreeGrafter"/>
</dbReference>
<dbReference type="CDD" id="cd19489">
    <property type="entry name" value="Rad51D"/>
    <property type="match status" value="1"/>
</dbReference>
<dbReference type="Gene3D" id="3.40.50.300">
    <property type="entry name" value="P-loop containing nucleotide triphosphate hydrolases"/>
    <property type="match status" value="1"/>
</dbReference>
<protein>
    <recommendedName>
        <fullName evidence="11">RecA family profile 1 domain-containing protein</fullName>
    </recommendedName>
</protein>
<dbReference type="InterPro" id="IPR020588">
    <property type="entry name" value="RecA_ATP-bd"/>
</dbReference>
<comment type="similarity">
    <text evidence="2">Belongs to the RecA family. RAD51 subfamily.</text>
</comment>
<comment type="function">
    <text evidence="10">Involved in the homologous recombination repair (HRR) pathway of double-stranded DNA breaks arising during DNA replication or induced by DNA-damaging agents.</text>
</comment>
<dbReference type="GO" id="GO:0005524">
    <property type="term" value="F:ATP binding"/>
    <property type="evidence" value="ECO:0007669"/>
    <property type="project" value="UniProtKB-KW"/>
</dbReference>
<dbReference type="GO" id="GO:0007131">
    <property type="term" value="P:reciprocal meiotic recombination"/>
    <property type="evidence" value="ECO:0007669"/>
    <property type="project" value="TreeGrafter"/>
</dbReference>
<dbReference type="GO" id="GO:0033063">
    <property type="term" value="C:Rad51B-Rad51C-Rad51D-XRCC2 complex"/>
    <property type="evidence" value="ECO:0007669"/>
    <property type="project" value="TreeGrafter"/>
</dbReference>
<dbReference type="InterPro" id="IPR027417">
    <property type="entry name" value="P-loop_NTPase"/>
</dbReference>
<dbReference type="PANTHER" id="PTHR46457">
    <property type="entry name" value="DNA REPAIR PROTEIN RAD51 HOMOLOG 4"/>
    <property type="match status" value="1"/>
</dbReference>
<name>A0A1R3JNW3_9ROSI</name>
<comment type="subcellular location">
    <subcellularLocation>
        <location evidence="1">Nucleus</location>
    </subcellularLocation>
</comment>
<evidence type="ECO:0000256" key="7">
    <source>
        <dbReference type="ARBA" id="ARBA00023172"/>
    </source>
</evidence>
<dbReference type="EMBL" id="AWUE01015636">
    <property type="protein sequence ID" value="OMO96504.1"/>
    <property type="molecule type" value="Genomic_DNA"/>
</dbReference>
<keyword evidence="13" id="KW-1185">Reference proteome</keyword>
<evidence type="ECO:0000256" key="3">
    <source>
        <dbReference type="ARBA" id="ARBA00022741"/>
    </source>
</evidence>
<evidence type="ECO:0000256" key="9">
    <source>
        <dbReference type="ARBA" id="ARBA00023242"/>
    </source>
</evidence>
<evidence type="ECO:0000256" key="10">
    <source>
        <dbReference type="ARBA" id="ARBA00056000"/>
    </source>
</evidence>
<evidence type="ECO:0000256" key="1">
    <source>
        <dbReference type="ARBA" id="ARBA00004123"/>
    </source>
</evidence>
<dbReference type="InterPro" id="IPR047323">
    <property type="entry name" value="Rad51D_C"/>
</dbReference>
<organism evidence="12 13">
    <name type="scientific">Corchorus olitorius</name>
    <dbReference type="NCBI Taxonomy" id="93759"/>
    <lineage>
        <taxon>Eukaryota</taxon>
        <taxon>Viridiplantae</taxon>
        <taxon>Streptophyta</taxon>
        <taxon>Embryophyta</taxon>
        <taxon>Tracheophyta</taxon>
        <taxon>Spermatophyta</taxon>
        <taxon>Magnoliopsida</taxon>
        <taxon>eudicotyledons</taxon>
        <taxon>Gunneridae</taxon>
        <taxon>Pentapetalae</taxon>
        <taxon>rosids</taxon>
        <taxon>malvids</taxon>
        <taxon>Malvales</taxon>
        <taxon>Malvaceae</taxon>
        <taxon>Grewioideae</taxon>
        <taxon>Apeibeae</taxon>
        <taxon>Corchorus</taxon>
    </lineage>
</organism>
<dbReference type="PANTHER" id="PTHR46457:SF1">
    <property type="entry name" value="DNA REPAIR PROTEIN RAD51 HOMOLOG 4"/>
    <property type="match status" value="1"/>
</dbReference>
<evidence type="ECO:0000313" key="13">
    <source>
        <dbReference type="Proteomes" id="UP000187203"/>
    </source>
</evidence>
<dbReference type="GO" id="GO:0003697">
    <property type="term" value="F:single-stranded DNA binding"/>
    <property type="evidence" value="ECO:0007669"/>
    <property type="project" value="TreeGrafter"/>
</dbReference>
<sequence>MAPLKNLEREFPIIDSNFQNFCASHGIFSVEDFLVHDLYTLAAYAEQNIASERLKEGITQVLSILDDMHQPWLNGMELLEDAKRNKHFLQTGIQGIDMLLGGGIRVGQLTELVGPSSSGKTQLIQVLCDVEVCLKTASNVARNHLSTVVYLDTCNSFSPQRIAYFLGKTNELASVQGNNAILQKVMSNILCHSVFDIFEMFDVLHKLEYRLRSQDRGVDMRLLIIDSISLLITPVLGSTSSQGRALMVSAGYLLKKLADQHNLAVLVTNHTVGGEGGTFKPALGESWKSIPHTRLLLSCDRTSNACNVTILKHSSMASGKAARFVI</sequence>
<dbReference type="SUPFAM" id="SSF52540">
    <property type="entry name" value="P-loop containing nucleoside triphosphate hydrolases"/>
    <property type="match status" value="1"/>
</dbReference>
<evidence type="ECO:0000313" key="12">
    <source>
        <dbReference type="EMBL" id="OMO96504.1"/>
    </source>
</evidence>
<dbReference type="InterPro" id="IPR013632">
    <property type="entry name" value="Rad51_C"/>
</dbReference>
<dbReference type="FunFam" id="3.40.50.300:FF:001665">
    <property type="entry name" value="DNA repair protein RAD51 4"/>
    <property type="match status" value="1"/>
</dbReference>
<dbReference type="Proteomes" id="UP000187203">
    <property type="component" value="Unassembled WGS sequence"/>
</dbReference>
<dbReference type="GO" id="GO:0000400">
    <property type="term" value="F:four-way junction DNA binding"/>
    <property type="evidence" value="ECO:0007669"/>
    <property type="project" value="TreeGrafter"/>
</dbReference>
<dbReference type="GO" id="GO:0005657">
    <property type="term" value="C:replication fork"/>
    <property type="evidence" value="ECO:0007669"/>
    <property type="project" value="TreeGrafter"/>
</dbReference>
<dbReference type="OrthoDB" id="336321at2759"/>
<dbReference type="GO" id="GO:0000723">
    <property type="term" value="P:telomere maintenance"/>
    <property type="evidence" value="ECO:0007669"/>
    <property type="project" value="TreeGrafter"/>
</dbReference>
<keyword evidence="7" id="KW-0233">DNA recombination</keyword>
<gene>
    <name evidence="12" type="ORF">COLO4_15236</name>
</gene>
<dbReference type="PROSITE" id="PS50162">
    <property type="entry name" value="RECA_2"/>
    <property type="match status" value="1"/>
</dbReference>
<dbReference type="AlphaFoldDB" id="A0A1R3JNW3"/>
<keyword evidence="5" id="KW-0067">ATP-binding</keyword>
<comment type="caution">
    <text evidence="12">The sequence shown here is derived from an EMBL/GenBank/DDBJ whole genome shotgun (WGS) entry which is preliminary data.</text>
</comment>
<dbReference type="GO" id="GO:0005815">
    <property type="term" value="C:microtubule organizing center"/>
    <property type="evidence" value="ECO:0007669"/>
    <property type="project" value="TreeGrafter"/>
</dbReference>
<evidence type="ECO:0000256" key="5">
    <source>
        <dbReference type="ARBA" id="ARBA00022840"/>
    </source>
</evidence>
<accession>A0A1R3JNW3</accession>
<keyword evidence="4" id="KW-0227">DNA damage</keyword>
<keyword evidence="8" id="KW-0234">DNA repair</keyword>
<dbReference type="InterPro" id="IPR051988">
    <property type="entry name" value="HRR_RAD51_Paralog"/>
</dbReference>
<keyword evidence="9" id="KW-0539">Nucleus</keyword>
<evidence type="ECO:0000256" key="2">
    <source>
        <dbReference type="ARBA" id="ARBA00007095"/>
    </source>
</evidence>